<feature type="domain" description="NAD(P)-binding" evidence="1">
    <location>
        <begin position="6"/>
        <end position="308"/>
    </location>
</feature>
<accession>A0A2H0TEJ8</accession>
<reference evidence="3" key="1">
    <citation type="submission" date="2017-09" db="EMBL/GenBank/DDBJ databases">
        <title>Depth-based differentiation of microbial function through sediment-hosted aquifers and enrichment of novel symbionts in the deep terrestrial subsurface.</title>
        <authorList>
            <person name="Probst A.J."/>
            <person name="Ladd B."/>
            <person name="Jarett J.K."/>
            <person name="Geller-Mcgrath D.E."/>
            <person name="Sieber C.M.K."/>
            <person name="Emerson J.B."/>
            <person name="Anantharaman K."/>
            <person name="Thomas B.C."/>
            <person name="Malmstrom R."/>
            <person name="Stieglmeier M."/>
            <person name="Klingl A."/>
            <person name="Woyke T."/>
            <person name="Ryan C.M."/>
            <person name="Banfield J.F."/>
        </authorList>
    </citation>
    <scope>NUCLEOTIDE SEQUENCE [LARGE SCALE GENOMIC DNA]</scope>
</reference>
<evidence type="ECO:0000313" key="3">
    <source>
        <dbReference type="Proteomes" id="UP000231503"/>
    </source>
</evidence>
<dbReference type="Gene3D" id="3.90.25.10">
    <property type="entry name" value="UDP-galactose 4-epimerase, domain 1"/>
    <property type="match status" value="1"/>
</dbReference>
<dbReference type="Proteomes" id="UP000231503">
    <property type="component" value="Unassembled WGS sequence"/>
</dbReference>
<dbReference type="PANTHER" id="PTHR43000">
    <property type="entry name" value="DTDP-D-GLUCOSE 4,6-DEHYDRATASE-RELATED"/>
    <property type="match status" value="1"/>
</dbReference>
<dbReference type="InterPro" id="IPR036291">
    <property type="entry name" value="NAD(P)-bd_dom_sf"/>
</dbReference>
<evidence type="ECO:0000259" key="1">
    <source>
        <dbReference type="Pfam" id="PF16363"/>
    </source>
</evidence>
<dbReference type="InterPro" id="IPR016040">
    <property type="entry name" value="NAD(P)-bd_dom"/>
</dbReference>
<name>A0A2H0TEJ8_9BACT</name>
<dbReference type="SUPFAM" id="SSF51735">
    <property type="entry name" value="NAD(P)-binding Rossmann-fold domains"/>
    <property type="match status" value="1"/>
</dbReference>
<dbReference type="AlphaFoldDB" id="A0A2H0TEJ8"/>
<dbReference type="Pfam" id="PF16363">
    <property type="entry name" value="GDP_Man_Dehyd"/>
    <property type="match status" value="1"/>
</dbReference>
<gene>
    <name evidence="2" type="ORF">COU47_00835</name>
</gene>
<sequence>MLKTILITGIRGAGGGSFAEYVLENHPGIDVHGLARWRSGAEIRDIQGVTTHECDLLDFGAITSVIQGVTPDAVIHFASYADVKASFSNRLAVLENNIMGTANLFEALRQHCPETIAHHISTSEVYGCVTQADIPIKESCPFRPASPYAVSKITQDFLAELYWRVDGMKIIRSRMFSYMSPRRGDLFATSFARQIALIEQGKKRELVHGNLDSIRTILDPRDAMEAYWLATTKGHSGEVYNIGGDASLPVGDFLKLLISYASCAIPTRLDSDLLRPVDVTLQIPDTTRFKKLTGWQPRYMLAETAEYMLFHAREWVKKQ</sequence>
<dbReference type="EMBL" id="PFCO01000001">
    <property type="protein sequence ID" value="PIR69963.1"/>
    <property type="molecule type" value="Genomic_DNA"/>
</dbReference>
<comment type="caution">
    <text evidence="2">The sequence shown here is derived from an EMBL/GenBank/DDBJ whole genome shotgun (WGS) entry which is preliminary data.</text>
</comment>
<organism evidence="2 3">
    <name type="scientific">Candidatus Niyogibacteria bacterium CG10_big_fil_rev_8_21_14_0_10_46_36</name>
    <dbReference type="NCBI Taxonomy" id="1974726"/>
    <lineage>
        <taxon>Bacteria</taxon>
        <taxon>Candidatus Niyogiibacteriota</taxon>
    </lineage>
</organism>
<evidence type="ECO:0000313" key="2">
    <source>
        <dbReference type="EMBL" id="PIR69963.1"/>
    </source>
</evidence>
<proteinExistence type="predicted"/>
<dbReference type="Gene3D" id="3.40.50.720">
    <property type="entry name" value="NAD(P)-binding Rossmann-like Domain"/>
    <property type="match status" value="1"/>
</dbReference>
<protein>
    <submittedName>
        <fullName evidence="2">GDP-mannose 4,6-dehydratase</fullName>
    </submittedName>
</protein>